<dbReference type="GO" id="GO:0012505">
    <property type="term" value="C:endomembrane system"/>
    <property type="evidence" value="ECO:0007669"/>
    <property type="project" value="UniProtKB-SubCell"/>
</dbReference>
<dbReference type="EMBL" id="RZNB01000001">
    <property type="protein sequence ID" value="RWZ52903.1"/>
    <property type="molecule type" value="Genomic_DNA"/>
</dbReference>
<proteinExistence type="predicted"/>
<comment type="subcellular location">
    <subcellularLocation>
        <location evidence="1">Endomembrane system</location>
        <topology evidence="1">Multi-pass membrane protein</topology>
    </subcellularLocation>
</comment>
<dbReference type="Proteomes" id="UP000288547">
    <property type="component" value="Unassembled WGS sequence"/>
</dbReference>
<evidence type="ECO:0000256" key="6">
    <source>
        <dbReference type="SAM" id="Phobius"/>
    </source>
</evidence>
<keyword evidence="4 6" id="KW-0472">Membrane</keyword>
<evidence type="ECO:0000256" key="2">
    <source>
        <dbReference type="ARBA" id="ARBA00022692"/>
    </source>
</evidence>
<accession>A0A3S3ZB77</accession>
<sequence length="503" mass="52607">MNSPPSAPRCTPSPPPQPPPQPREVSALVASGALEATNADTSRLCGGPVYSGTRRGVAPSATPPRSGRTVPGDEAQRSVDILEPFTTIGPRQPTRGRASETFGHNVHRGRSSLAITGRPSGSIAVTEHPTPTRIDENGAAVSPTKAQVRRWRRYLADERAEAAVYRDLASRRGGEEKQILLGLVEAEERHQQHWIELLGSRIGRPIPSDLRTRVLTFFARRYGSVFVLALMQRAESRSPYEDDVDASPAMAADERIHGEVVRGLAERGRSRLSGSFRAAVFGMNDGLVSNLALVVGMSATGVGTSVVLASGIAGLLAGALSMGAGEYVSVRSQRELLEASTPDPDARTALPHLDVEANELALVYRARGMTEEEASEHAREVLDRIAHSADGPPTGAMSIGHDAELADAHESIGTAWSAAITSFFLFAAGAIIPVLPYLVGMSGLPAVAVAAALVGVALLLTGASVGILSGASPLARALRQLAIGFGAAAVTYALGLLFGTAVG</sequence>
<dbReference type="GO" id="GO:0005384">
    <property type="term" value="F:manganese ion transmembrane transporter activity"/>
    <property type="evidence" value="ECO:0007669"/>
    <property type="project" value="InterPro"/>
</dbReference>
<feature type="region of interest" description="Disordered" evidence="5">
    <location>
        <begin position="112"/>
        <end position="141"/>
    </location>
</feature>
<feature type="compositionally biased region" description="Pro residues" evidence="5">
    <location>
        <begin position="1"/>
        <end position="22"/>
    </location>
</feature>
<dbReference type="CDD" id="cd02433">
    <property type="entry name" value="Nodulin-21_like_2"/>
    <property type="match status" value="1"/>
</dbReference>
<dbReference type="InterPro" id="IPR008217">
    <property type="entry name" value="Ccc1_fam"/>
</dbReference>
<feature type="transmembrane region" description="Helical" evidence="6">
    <location>
        <begin position="415"/>
        <end position="438"/>
    </location>
</feature>
<gene>
    <name evidence="7" type="ORF">ELQ90_02905</name>
</gene>
<dbReference type="InterPro" id="IPR039376">
    <property type="entry name" value="Ferritin_CCC1_N"/>
</dbReference>
<evidence type="ECO:0000313" key="8">
    <source>
        <dbReference type="Proteomes" id="UP000288547"/>
    </source>
</evidence>
<organism evidence="7 8">
    <name type="scientific">Labedella phragmitis</name>
    <dbReference type="NCBI Taxonomy" id="2498849"/>
    <lineage>
        <taxon>Bacteria</taxon>
        <taxon>Bacillati</taxon>
        <taxon>Actinomycetota</taxon>
        <taxon>Actinomycetes</taxon>
        <taxon>Micrococcales</taxon>
        <taxon>Microbacteriaceae</taxon>
        <taxon>Labedella</taxon>
    </lineage>
</organism>
<keyword evidence="3 6" id="KW-1133">Transmembrane helix</keyword>
<dbReference type="PANTHER" id="PTHR31851">
    <property type="entry name" value="FE(2+)/MN(2+) TRANSPORTER PCL1"/>
    <property type="match status" value="1"/>
</dbReference>
<dbReference type="Pfam" id="PF01988">
    <property type="entry name" value="VIT1"/>
    <property type="match status" value="1"/>
</dbReference>
<feature type="transmembrane region" description="Helical" evidence="6">
    <location>
        <begin position="444"/>
        <end position="469"/>
    </location>
</feature>
<protein>
    <submittedName>
        <fullName evidence="7">Rubrerythrin family protein</fullName>
    </submittedName>
</protein>
<comment type="caution">
    <text evidence="7">The sequence shown here is derived from an EMBL/GenBank/DDBJ whole genome shotgun (WGS) entry which is preliminary data.</text>
</comment>
<name>A0A3S3ZB77_9MICO</name>
<evidence type="ECO:0000256" key="5">
    <source>
        <dbReference type="SAM" id="MobiDB-lite"/>
    </source>
</evidence>
<feature type="region of interest" description="Disordered" evidence="5">
    <location>
        <begin position="1"/>
        <end position="76"/>
    </location>
</feature>
<reference evidence="7 8" key="1">
    <citation type="submission" date="2018-12" db="EMBL/GenBank/DDBJ databases">
        <authorList>
            <person name="Li F."/>
        </authorList>
    </citation>
    <scope>NUCLEOTIDE SEQUENCE [LARGE SCALE GENOMIC DNA]</scope>
    <source>
        <strain evidence="7 8">11W25H-1</strain>
    </source>
</reference>
<feature type="transmembrane region" description="Helical" evidence="6">
    <location>
        <begin position="305"/>
        <end position="324"/>
    </location>
</feature>
<dbReference type="GO" id="GO:0030026">
    <property type="term" value="P:intracellular manganese ion homeostasis"/>
    <property type="evidence" value="ECO:0007669"/>
    <property type="project" value="InterPro"/>
</dbReference>
<evidence type="ECO:0000256" key="4">
    <source>
        <dbReference type="ARBA" id="ARBA00023136"/>
    </source>
</evidence>
<evidence type="ECO:0000313" key="7">
    <source>
        <dbReference type="EMBL" id="RWZ52903.1"/>
    </source>
</evidence>
<feature type="transmembrane region" description="Helical" evidence="6">
    <location>
        <begin position="481"/>
        <end position="502"/>
    </location>
</feature>
<evidence type="ECO:0000256" key="3">
    <source>
        <dbReference type="ARBA" id="ARBA00022989"/>
    </source>
</evidence>
<keyword evidence="2 6" id="KW-0812">Transmembrane</keyword>
<keyword evidence="8" id="KW-1185">Reference proteome</keyword>
<dbReference type="CDD" id="cd01044">
    <property type="entry name" value="Ferritin_CCC1_N"/>
    <property type="match status" value="1"/>
</dbReference>
<dbReference type="OrthoDB" id="9789677at2"/>
<evidence type="ECO:0000256" key="1">
    <source>
        <dbReference type="ARBA" id="ARBA00004127"/>
    </source>
</evidence>
<dbReference type="AlphaFoldDB" id="A0A3S3ZB77"/>